<dbReference type="Gene3D" id="6.10.250.690">
    <property type="match status" value="1"/>
</dbReference>
<dbReference type="SUPFAM" id="SSF52172">
    <property type="entry name" value="CheY-like"/>
    <property type="match status" value="1"/>
</dbReference>
<dbReference type="EMBL" id="CP071182">
    <property type="protein sequence ID" value="QSO46047.1"/>
    <property type="molecule type" value="Genomic_DNA"/>
</dbReference>
<dbReference type="InterPro" id="IPR039420">
    <property type="entry name" value="WalR-like"/>
</dbReference>
<dbReference type="GO" id="GO:0005829">
    <property type="term" value="C:cytosol"/>
    <property type="evidence" value="ECO:0007669"/>
    <property type="project" value="TreeGrafter"/>
</dbReference>
<sequence length="242" mass="26836">MPNILIVEDERHTADTIALYLEQQGFACLKAYDGPSGIRCLLQNAIDLVVLDWMLPGLSGIEVCQVAKSLRNVKVIILSARSGVADKVTGLDVGADDYLGKPFSLRELNARVRILLRTNYPTNTALTQQAPHETHIEFSDGLLTLNKDDFAARFSGQELSLTLSEFQILYLLARRVGQVLTKEDIASELYGAETVGDLHRITVHLSNLRIKLRTLTESPLIKTVYGIGYKLDGVATLRTRRT</sequence>
<dbReference type="PROSITE" id="PS51755">
    <property type="entry name" value="OMPR_PHOB"/>
    <property type="match status" value="1"/>
</dbReference>
<evidence type="ECO:0000256" key="2">
    <source>
        <dbReference type="ARBA" id="ARBA00023012"/>
    </source>
</evidence>
<dbReference type="GO" id="GO:0006355">
    <property type="term" value="P:regulation of DNA-templated transcription"/>
    <property type="evidence" value="ECO:0007669"/>
    <property type="project" value="InterPro"/>
</dbReference>
<dbReference type="CDD" id="cd17574">
    <property type="entry name" value="REC_OmpR"/>
    <property type="match status" value="1"/>
</dbReference>
<feature type="DNA-binding region" description="OmpR/PhoB-type" evidence="7">
    <location>
        <begin position="133"/>
        <end position="233"/>
    </location>
</feature>
<evidence type="ECO:0000256" key="4">
    <source>
        <dbReference type="ARBA" id="ARBA00023125"/>
    </source>
</evidence>
<feature type="modified residue" description="4-aspartylphosphate" evidence="6">
    <location>
        <position position="52"/>
    </location>
</feature>
<accession>A0A9X7VX08</accession>
<dbReference type="Pfam" id="PF00486">
    <property type="entry name" value="Trans_reg_C"/>
    <property type="match status" value="1"/>
</dbReference>
<proteinExistence type="predicted"/>
<dbReference type="RefSeq" id="WP_206655419.1">
    <property type="nucleotide sequence ID" value="NZ_CP071182.1"/>
</dbReference>
<dbReference type="GO" id="GO:0032993">
    <property type="term" value="C:protein-DNA complex"/>
    <property type="evidence" value="ECO:0007669"/>
    <property type="project" value="TreeGrafter"/>
</dbReference>
<dbReference type="KEGG" id="afx:JZ786_16125"/>
<dbReference type="CDD" id="cd00383">
    <property type="entry name" value="trans_reg_C"/>
    <property type="match status" value="1"/>
</dbReference>
<reference evidence="10 11" key="1">
    <citation type="submission" date="2021-02" db="EMBL/GenBank/DDBJ databases">
        <title>Alicyclobacillus curvatus sp. nov. and Alicyclobacillus mengziensis sp. nov., two acidophilic bacteria isolated from acid mine drainage.</title>
        <authorList>
            <person name="Huang Y."/>
        </authorList>
    </citation>
    <scope>NUCLEOTIDE SEQUENCE [LARGE SCALE GENOMIC DNA]</scope>
    <source>
        <strain evidence="10 11">S30H14</strain>
    </source>
</reference>
<keyword evidence="11" id="KW-1185">Reference proteome</keyword>
<dbReference type="PANTHER" id="PTHR48111:SF1">
    <property type="entry name" value="TWO-COMPONENT RESPONSE REGULATOR ORR33"/>
    <property type="match status" value="1"/>
</dbReference>
<dbReference type="Gene3D" id="3.40.50.2300">
    <property type="match status" value="1"/>
</dbReference>
<keyword evidence="3" id="KW-0805">Transcription regulation</keyword>
<dbReference type="Pfam" id="PF00072">
    <property type="entry name" value="Response_reg"/>
    <property type="match status" value="1"/>
</dbReference>
<evidence type="ECO:0000256" key="3">
    <source>
        <dbReference type="ARBA" id="ARBA00023015"/>
    </source>
</evidence>
<evidence type="ECO:0000259" key="8">
    <source>
        <dbReference type="PROSITE" id="PS50110"/>
    </source>
</evidence>
<dbReference type="InterPro" id="IPR036388">
    <property type="entry name" value="WH-like_DNA-bd_sf"/>
</dbReference>
<evidence type="ECO:0000256" key="6">
    <source>
        <dbReference type="PROSITE-ProRule" id="PRU00169"/>
    </source>
</evidence>
<evidence type="ECO:0000256" key="7">
    <source>
        <dbReference type="PROSITE-ProRule" id="PRU01091"/>
    </source>
</evidence>
<dbReference type="InterPro" id="IPR011006">
    <property type="entry name" value="CheY-like_superfamily"/>
</dbReference>
<evidence type="ECO:0000313" key="10">
    <source>
        <dbReference type="EMBL" id="QSO46047.1"/>
    </source>
</evidence>
<keyword evidence="2" id="KW-0902">Two-component regulatory system</keyword>
<dbReference type="PROSITE" id="PS50110">
    <property type="entry name" value="RESPONSE_REGULATORY"/>
    <property type="match status" value="1"/>
</dbReference>
<keyword evidence="5" id="KW-0804">Transcription</keyword>
<dbReference type="InterPro" id="IPR001789">
    <property type="entry name" value="Sig_transdc_resp-reg_receiver"/>
</dbReference>
<name>A0A9X7VX08_9BACL</name>
<feature type="domain" description="Response regulatory" evidence="8">
    <location>
        <begin position="3"/>
        <end position="116"/>
    </location>
</feature>
<protein>
    <submittedName>
        <fullName evidence="10">Response regulator transcription factor</fullName>
    </submittedName>
</protein>
<evidence type="ECO:0000256" key="1">
    <source>
        <dbReference type="ARBA" id="ARBA00022553"/>
    </source>
</evidence>
<dbReference type="Gene3D" id="1.10.10.10">
    <property type="entry name" value="Winged helix-like DNA-binding domain superfamily/Winged helix DNA-binding domain"/>
    <property type="match status" value="1"/>
</dbReference>
<dbReference type="InterPro" id="IPR016032">
    <property type="entry name" value="Sig_transdc_resp-reg_C-effctor"/>
</dbReference>
<evidence type="ECO:0000259" key="9">
    <source>
        <dbReference type="PROSITE" id="PS51755"/>
    </source>
</evidence>
<dbReference type="Proteomes" id="UP000663505">
    <property type="component" value="Chromosome"/>
</dbReference>
<dbReference type="SMART" id="SM00448">
    <property type="entry name" value="REC"/>
    <property type="match status" value="1"/>
</dbReference>
<dbReference type="AlphaFoldDB" id="A0A9X7VX08"/>
<dbReference type="SUPFAM" id="SSF46894">
    <property type="entry name" value="C-terminal effector domain of the bipartite response regulators"/>
    <property type="match status" value="1"/>
</dbReference>
<organism evidence="10 11">
    <name type="scientific">Alicyclobacillus mengziensis</name>
    <dbReference type="NCBI Taxonomy" id="2931921"/>
    <lineage>
        <taxon>Bacteria</taxon>
        <taxon>Bacillati</taxon>
        <taxon>Bacillota</taxon>
        <taxon>Bacilli</taxon>
        <taxon>Bacillales</taxon>
        <taxon>Alicyclobacillaceae</taxon>
        <taxon>Alicyclobacillus</taxon>
    </lineage>
</organism>
<dbReference type="InterPro" id="IPR001867">
    <property type="entry name" value="OmpR/PhoB-type_DNA-bd"/>
</dbReference>
<dbReference type="PANTHER" id="PTHR48111">
    <property type="entry name" value="REGULATOR OF RPOS"/>
    <property type="match status" value="1"/>
</dbReference>
<feature type="domain" description="OmpR/PhoB-type" evidence="9">
    <location>
        <begin position="133"/>
        <end position="233"/>
    </location>
</feature>
<dbReference type="GO" id="GO:0000156">
    <property type="term" value="F:phosphorelay response regulator activity"/>
    <property type="evidence" value="ECO:0007669"/>
    <property type="project" value="TreeGrafter"/>
</dbReference>
<keyword evidence="1 6" id="KW-0597">Phosphoprotein</keyword>
<keyword evidence="4 7" id="KW-0238">DNA-binding</keyword>
<evidence type="ECO:0000256" key="5">
    <source>
        <dbReference type="ARBA" id="ARBA00023163"/>
    </source>
</evidence>
<evidence type="ECO:0000313" key="11">
    <source>
        <dbReference type="Proteomes" id="UP000663505"/>
    </source>
</evidence>
<dbReference type="SMART" id="SM00862">
    <property type="entry name" value="Trans_reg_C"/>
    <property type="match status" value="1"/>
</dbReference>
<gene>
    <name evidence="10" type="ORF">JZ786_16125</name>
</gene>
<dbReference type="GO" id="GO:0000976">
    <property type="term" value="F:transcription cis-regulatory region binding"/>
    <property type="evidence" value="ECO:0007669"/>
    <property type="project" value="TreeGrafter"/>
</dbReference>